<feature type="transmembrane region" description="Helical" evidence="3">
    <location>
        <begin position="128"/>
        <end position="149"/>
    </location>
</feature>
<keyword evidence="3" id="KW-0472">Membrane</keyword>
<evidence type="ECO:0000256" key="2">
    <source>
        <dbReference type="ARBA" id="ARBA00022840"/>
    </source>
</evidence>
<keyword evidence="3" id="KW-1133">Transmembrane helix</keyword>
<dbReference type="GO" id="GO:0140662">
    <property type="term" value="F:ATP-dependent protein folding chaperone"/>
    <property type="evidence" value="ECO:0007669"/>
    <property type="project" value="InterPro"/>
</dbReference>
<organism evidence="4 5">
    <name type="scientific">Fraxinus pennsylvanica</name>
    <dbReference type="NCBI Taxonomy" id="56036"/>
    <lineage>
        <taxon>Eukaryota</taxon>
        <taxon>Viridiplantae</taxon>
        <taxon>Streptophyta</taxon>
        <taxon>Embryophyta</taxon>
        <taxon>Tracheophyta</taxon>
        <taxon>Spermatophyta</taxon>
        <taxon>Magnoliopsida</taxon>
        <taxon>eudicotyledons</taxon>
        <taxon>Gunneridae</taxon>
        <taxon>Pentapetalae</taxon>
        <taxon>asterids</taxon>
        <taxon>lamiids</taxon>
        <taxon>Lamiales</taxon>
        <taxon>Oleaceae</taxon>
        <taxon>Oleeae</taxon>
        <taxon>Fraxinus</taxon>
    </lineage>
</organism>
<dbReference type="Pfam" id="PF00012">
    <property type="entry name" value="HSP70"/>
    <property type="match status" value="1"/>
</dbReference>
<dbReference type="InterPro" id="IPR013126">
    <property type="entry name" value="Hsp_70_fam"/>
</dbReference>
<reference evidence="4" key="1">
    <citation type="submission" date="2023-05" db="EMBL/GenBank/DDBJ databases">
        <authorList>
            <person name="Huff M."/>
        </authorList>
    </citation>
    <scope>NUCLEOTIDE SEQUENCE</scope>
</reference>
<dbReference type="Gene3D" id="2.60.34.10">
    <property type="entry name" value="Substrate Binding Domain Of DNAk, Chain A, domain 1"/>
    <property type="match status" value="1"/>
</dbReference>
<sequence>MVTDICRKEPYLGMNPLEAAVCMAALEGAVVSSMENSFGSLDLFWIQTTPMSIGIQANGNSIEHIIPKNTTLQAERSVLFKTVHDNQPGALIIVYEGDEKEIENNHTLRYFKITGITPARKGARVIEVCMRICALNVLTVSAGLLFSSAPAMQVLMPMEHHGHRW</sequence>
<evidence type="ECO:0000256" key="3">
    <source>
        <dbReference type="SAM" id="Phobius"/>
    </source>
</evidence>
<dbReference type="SUPFAM" id="SSF100920">
    <property type="entry name" value="Heat shock protein 70kD (HSP70), peptide-binding domain"/>
    <property type="match status" value="1"/>
</dbReference>
<evidence type="ECO:0000313" key="4">
    <source>
        <dbReference type="EMBL" id="CAI9771574.1"/>
    </source>
</evidence>
<proteinExistence type="predicted"/>
<dbReference type="EMBL" id="OU503046">
    <property type="protein sequence ID" value="CAI9771574.1"/>
    <property type="molecule type" value="Genomic_DNA"/>
</dbReference>
<evidence type="ECO:0000313" key="5">
    <source>
        <dbReference type="Proteomes" id="UP000834106"/>
    </source>
</evidence>
<dbReference type="GO" id="GO:0005524">
    <property type="term" value="F:ATP binding"/>
    <property type="evidence" value="ECO:0007669"/>
    <property type="project" value="UniProtKB-KW"/>
</dbReference>
<dbReference type="AlphaFoldDB" id="A0AAD1ZL70"/>
<keyword evidence="5" id="KW-1185">Reference proteome</keyword>
<evidence type="ECO:0000256" key="1">
    <source>
        <dbReference type="ARBA" id="ARBA00022741"/>
    </source>
</evidence>
<protein>
    <submittedName>
        <fullName evidence="4">Uncharacterized protein</fullName>
    </submittedName>
</protein>
<accession>A0AAD1ZL70</accession>
<dbReference type="InterPro" id="IPR029047">
    <property type="entry name" value="HSP70_peptide-bd_sf"/>
</dbReference>
<dbReference type="PANTHER" id="PTHR19375">
    <property type="entry name" value="HEAT SHOCK PROTEIN 70KDA"/>
    <property type="match status" value="1"/>
</dbReference>
<keyword evidence="1" id="KW-0547">Nucleotide-binding</keyword>
<name>A0AAD1ZL70_9LAMI</name>
<keyword evidence="2" id="KW-0067">ATP-binding</keyword>
<dbReference type="Proteomes" id="UP000834106">
    <property type="component" value="Chromosome 11"/>
</dbReference>
<keyword evidence="3" id="KW-0812">Transmembrane</keyword>
<gene>
    <name evidence="4" type="ORF">FPE_LOCUS19004</name>
</gene>